<dbReference type="Pfam" id="PF01292">
    <property type="entry name" value="Ni_hydr_CYTB"/>
    <property type="match status" value="1"/>
</dbReference>
<keyword evidence="9" id="KW-1185">Reference proteome</keyword>
<feature type="domain" description="Cytochrome b561 bacterial/Ni-hydrogenase" evidence="7">
    <location>
        <begin position="16"/>
        <end position="190"/>
    </location>
</feature>
<protein>
    <submittedName>
        <fullName evidence="8">Cytochrome b</fullName>
    </submittedName>
</protein>
<dbReference type="Proteomes" id="UP000199256">
    <property type="component" value="Unassembled WGS sequence"/>
</dbReference>
<feature type="transmembrane region" description="Helical" evidence="6">
    <location>
        <begin position="50"/>
        <end position="68"/>
    </location>
</feature>
<evidence type="ECO:0000256" key="5">
    <source>
        <dbReference type="ARBA" id="ARBA00023136"/>
    </source>
</evidence>
<dbReference type="SUPFAM" id="SSF81342">
    <property type="entry name" value="Transmembrane di-heme cytochromes"/>
    <property type="match status" value="1"/>
</dbReference>
<proteinExistence type="predicted"/>
<evidence type="ECO:0000256" key="2">
    <source>
        <dbReference type="ARBA" id="ARBA00022475"/>
    </source>
</evidence>
<name>A0A1H7PJK2_9GAMM</name>
<dbReference type="GO" id="GO:0005886">
    <property type="term" value="C:plasma membrane"/>
    <property type="evidence" value="ECO:0007669"/>
    <property type="project" value="UniProtKB-SubCell"/>
</dbReference>
<evidence type="ECO:0000256" key="3">
    <source>
        <dbReference type="ARBA" id="ARBA00022692"/>
    </source>
</evidence>
<dbReference type="OrthoDB" id="196472at2"/>
<dbReference type="EMBL" id="FOAA01000014">
    <property type="protein sequence ID" value="SEL35455.1"/>
    <property type="molecule type" value="Genomic_DNA"/>
</dbReference>
<keyword evidence="3 6" id="KW-0812">Transmembrane</keyword>
<keyword evidence="5 6" id="KW-0472">Membrane</keyword>
<dbReference type="GO" id="GO:0020037">
    <property type="term" value="F:heme binding"/>
    <property type="evidence" value="ECO:0007669"/>
    <property type="project" value="TreeGrafter"/>
</dbReference>
<reference evidence="9" key="1">
    <citation type="submission" date="2016-10" db="EMBL/GenBank/DDBJ databases">
        <authorList>
            <person name="Varghese N."/>
            <person name="Submissions S."/>
        </authorList>
    </citation>
    <scope>NUCLEOTIDE SEQUENCE [LARGE SCALE GENOMIC DNA]</scope>
    <source>
        <strain evidence="9">DSM 241</strain>
    </source>
</reference>
<dbReference type="RefSeq" id="WP_090254642.1">
    <property type="nucleotide sequence ID" value="NZ_FOAA01000014.1"/>
</dbReference>
<feature type="transmembrane region" description="Helical" evidence="6">
    <location>
        <begin position="160"/>
        <end position="178"/>
    </location>
</feature>
<evidence type="ECO:0000313" key="9">
    <source>
        <dbReference type="Proteomes" id="UP000199256"/>
    </source>
</evidence>
<evidence type="ECO:0000259" key="7">
    <source>
        <dbReference type="Pfam" id="PF01292"/>
    </source>
</evidence>
<organism evidence="8 9">
    <name type="scientific">Ectothiorhodospira marina</name>
    <dbReference type="NCBI Taxonomy" id="1396821"/>
    <lineage>
        <taxon>Bacteria</taxon>
        <taxon>Pseudomonadati</taxon>
        <taxon>Pseudomonadota</taxon>
        <taxon>Gammaproteobacteria</taxon>
        <taxon>Chromatiales</taxon>
        <taxon>Ectothiorhodospiraceae</taxon>
        <taxon>Ectothiorhodospira</taxon>
    </lineage>
</organism>
<gene>
    <name evidence="8" type="ORF">SAMN05444515_11435</name>
</gene>
<evidence type="ECO:0000256" key="1">
    <source>
        <dbReference type="ARBA" id="ARBA00004651"/>
    </source>
</evidence>
<feature type="transmembrane region" description="Helical" evidence="6">
    <location>
        <begin position="207"/>
        <end position="228"/>
    </location>
</feature>
<dbReference type="STRING" id="1396821.SAMN05444515_11435"/>
<dbReference type="InterPro" id="IPR016174">
    <property type="entry name" value="Di-haem_cyt_TM"/>
</dbReference>
<evidence type="ECO:0000313" key="8">
    <source>
        <dbReference type="EMBL" id="SEL35455.1"/>
    </source>
</evidence>
<dbReference type="InterPro" id="IPR011577">
    <property type="entry name" value="Cyt_b561_bac/Ni-Hgenase"/>
</dbReference>
<sequence length="229" mass="25691">MQDHEYPDVSRKRIPVWDLPTRIFHWLLVPLLIGLWYTSQDVMTLNWHMWLGYTLLALLLFRIIWGVMGTRSSRFSHFLAGPVSVFRYLRDLLSGKSPTHTGHNPLGGWSVMLMLGLLLFQGLSGLFANDQIFTRGPLARMVSSSTSDALTSLHKANFDLLLIVIGIHVLAVFLYWLIKGDNLVGPMITGRKWVAVGEASGFRFASLWWALVVLGVSAVGVWGAVTFLP</sequence>
<dbReference type="PANTHER" id="PTHR30485:SF2">
    <property type="entry name" value="BLL0597 PROTEIN"/>
    <property type="match status" value="1"/>
</dbReference>
<dbReference type="AlphaFoldDB" id="A0A1H7PJK2"/>
<dbReference type="GO" id="GO:0022904">
    <property type="term" value="P:respiratory electron transport chain"/>
    <property type="evidence" value="ECO:0007669"/>
    <property type="project" value="InterPro"/>
</dbReference>
<evidence type="ECO:0000256" key="6">
    <source>
        <dbReference type="SAM" id="Phobius"/>
    </source>
</evidence>
<keyword evidence="2" id="KW-1003">Cell membrane</keyword>
<feature type="transmembrane region" description="Helical" evidence="6">
    <location>
        <begin position="20"/>
        <end position="38"/>
    </location>
</feature>
<evidence type="ECO:0000256" key="4">
    <source>
        <dbReference type="ARBA" id="ARBA00022989"/>
    </source>
</evidence>
<dbReference type="GO" id="GO:0009055">
    <property type="term" value="F:electron transfer activity"/>
    <property type="evidence" value="ECO:0007669"/>
    <property type="project" value="InterPro"/>
</dbReference>
<comment type="subcellular location">
    <subcellularLocation>
        <location evidence="1">Cell membrane</location>
        <topology evidence="1">Multi-pass membrane protein</topology>
    </subcellularLocation>
</comment>
<accession>A0A1H7PJK2</accession>
<keyword evidence="4 6" id="KW-1133">Transmembrane helix</keyword>
<dbReference type="Gene3D" id="1.20.950.20">
    <property type="entry name" value="Transmembrane di-heme cytochromes, Chain C"/>
    <property type="match status" value="1"/>
</dbReference>
<dbReference type="PANTHER" id="PTHR30485">
    <property type="entry name" value="NI/FE-HYDROGENASE 1 B-TYPE CYTOCHROME SUBUNIT"/>
    <property type="match status" value="1"/>
</dbReference>
<dbReference type="InterPro" id="IPR051542">
    <property type="entry name" value="Hydrogenase_cytochrome"/>
</dbReference>
<feature type="transmembrane region" description="Helical" evidence="6">
    <location>
        <begin position="106"/>
        <end position="128"/>
    </location>
</feature>